<organism evidence="1 2">
    <name type="scientific">Sagittula stellata (strain ATCC 700073 / DSM 11524 / E-37)</name>
    <dbReference type="NCBI Taxonomy" id="388399"/>
    <lineage>
        <taxon>Bacteria</taxon>
        <taxon>Pseudomonadati</taxon>
        <taxon>Pseudomonadota</taxon>
        <taxon>Alphaproteobacteria</taxon>
        <taxon>Rhodobacterales</taxon>
        <taxon>Roseobacteraceae</taxon>
        <taxon>Sagittula</taxon>
    </lineage>
</organism>
<dbReference type="AlphaFoldDB" id="A3K8T6"/>
<reference evidence="1 2" key="1">
    <citation type="submission" date="2006-06" db="EMBL/GenBank/DDBJ databases">
        <authorList>
            <person name="Moran M.A."/>
            <person name="Ferriera S."/>
            <person name="Johnson J."/>
            <person name="Kravitz S."/>
            <person name="Beeson K."/>
            <person name="Sutton G."/>
            <person name="Rogers Y.-H."/>
            <person name="Friedman R."/>
            <person name="Frazier M."/>
            <person name="Venter J.C."/>
        </authorList>
    </citation>
    <scope>NUCLEOTIDE SEQUENCE [LARGE SCALE GENOMIC DNA]</scope>
    <source>
        <strain evidence="1 2">E-37</strain>
    </source>
</reference>
<gene>
    <name evidence="1" type="ORF">SSE37_17815</name>
</gene>
<sequence>MEKFPAHGLAVIRCDGALRRYDVFECLEATLSGPEDLQRRSVFLDLSGMTFTDVNFIDWVEVSQNLQDINDGADRAGVRIAIFAPGTLGFGVARMCQQLMELCGPYEFCVTRVRSVALAFLDLNDLPARPEPEARINAMLRRLTPVWRAAIAPGGGAPKSDGF</sequence>
<dbReference type="Proteomes" id="UP000005713">
    <property type="component" value="Unassembled WGS sequence"/>
</dbReference>
<dbReference type="EMBL" id="AAYA01000016">
    <property type="protein sequence ID" value="EBA06319.1"/>
    <property type="molecule type" value="Genomic_DNA"/>
</dbReference>
<proteinExistence type="predicted"/>
<name>A3K8T6_SAGS3</name>
<protein>
    <recommendedName>
        <fullName evidence="3">STAS domain-containing protein</fullName>
    </recommendedName>
</protein>
<evidence type="ECO:0000313" key="2">
    <source>
        <dbReference type="Proteomes" id="UP000005713"/>
    </source>
</evidence>
<evidence type="ECO:0008006" key="3">
    <source>
        <dbReference type="Google" id="ProtNLM"/>
    </source>
</evidence>
<comment type="caution">
    <text evidence="1">The sequence shown here is derived from an EMBL/GenBank/DDBJ whole genome shotgun (WGS) entry which is preliminary data.</text>
</comment>
<keyword evidence="2" id="KW-1185">Reference proteome</keyword>
<evidence type="ECO:0000313" key="1">
    <source>
        <dbReference type="EMBL" id="EBA06319.1"/>
    </source>
</evidence>
<accession>A3K8T6</accession>